<dbReference type="PANTHER" id="PTHR24305">
    <property type="entry name" value="CYTOCHROME P450"/>
    <property type="match status" value="1"/>
</dbReference>
<keyword evidence="5" id="KW-0560">Oxidoreductase</keyword>
<dbReference type="InterPro" id="IPR017972">
    <property type="entry name" value="Cyt_P450_CS"/>
</dbReference>
<accession>A0A1X7RY57</accession>
<evidence type="ECO:0000313" key="6">
    <source>
        <dbReference type="EMBL" id="SMQ52131.1"/>
    </source>
</evidence>
<dbReference type="PROSITE" id="PS00086">
    <property type="entry name" value="CYTOCHROME_P450"/>
    <property type="match status" value="1"/>
</dbReference>
<evidence type="ECO:0000313" key="7">
    <source>
        <dbReference type="Proteomes" id="UP000215127"/>
    </source>
</evidence>
<dbReference type="SUPFAM" id="SSF48264">
    <property type="entry name" value="Cytochrome P450"/>
    <property type="match status" value="1"/>
</dbReference>
<keyword evidence="4 5" id="KW-0349">Heme</keyword>
<sequence>MASPVAVLLLLLAFSYIVYQLFLHPLAQIPGPRLAAFTNLWKVYHIYSTQLHEVLLELHKVHGPVIRIGPNDVHVQDREGVDTIYKGGRAFPKTSFYNSWQTFNHNLFGTQDDDLHALRRRQLAHGFSQKSIVAMEDILDERLTVLCDRITTFAETGQPFDLKDCISRYVLDILGEAAFSCSFNAQIPGAGEFEQVPKAINGHVLMGSIIGELPFQSLNKRLLAGSPFKWMREIVSNRILLRNTCAECVQARLDGGSNKDRKDLLQSLIKAKDPETGASLTTIDINTEAFAMLVAGSHTTAGTLGLFFAHSLRDPQIMARLVSELESKLDPLDQSTGRQTHAITGLEDSLPYLMACVRENFRMTPVFTMPLWPRVTASEGLAVGNTVIPSNTNVSASNFVQHHDASVWGADHAKFDPDRWLDGRTEGLSAALIPFSIGHRMCIGRNLAMTNILKTISTLLTRFEITMMKDAKKESVRFGSYGIGELQGTLMCTARFRNI</sequence>
<evidence type="ECO:0000256" key="3">
    <source>
        <dbReference type="ARBA" id="ARBA00023004"/>
    </source>
</evidence>
<dbReference type="PANTHER" id="PTHR24305:SF103">
    <property type="entry name" value="P450, PUTATIVE (EUROFUNG)-RELATED"/>
    <property type="match status" value="1"/>
</dbReference>
<dbReference type="InterPro" id="IPR036396">
    <property type="entry name" value="Cyt_P450_sf"/>
</dbReference>
<comment type="cofactor">
    <cofactor evidence="1 4">
        <name>heme</name>
        <dbReference type="ChEBI" id="CHEBI:30413"/>
    </cofactor>
</comment>
<dbReference type="Pfam" id="PF00067">
    <property type="entry name" value="p450"/>
    <property type="match status" value="1"/>
</dbReference>
<reference evidence="6 7" key="1">
    <citation type="submission" date="2016-06" db="EMBL/GenBank/DDBJ databases">
        <authorList>
            <person name="Kjaerup R.B."/>
            <person name="Dalgaard T.S."/>
            <person name="Juul-Madsen H.R."/>
        </authorList>
    </citation>
    <scope>NUCLEOTIDE SEQUENCE [LARGE SCALE GENOMIC DNA]</scope>
</reference>
<comment type="similarity">
    <text evidence="5">Belongs to the cytochrome P450 family.</text>
</comment>
<dbReference type="InterPro" id="IPR001128">
    <property type="entry name" value="Cyt_P450"/>
</dbReference>
<dbReference type="STRING" id="1276538.A0A1X7RY57"/>
<dbReference type="GO" id="GO:0020037">
    <property type="term" value="F:heme binding"/>
    <property type="evidence" value="ECO:0007669"/>
    <property type="project" value="InterPro"/>
</dbReference>
<protein>
    <submittedName>
        <fullName evidence="6">Uncharacterized protein</fullName>
    </submittedName>
</protein>
<evidence type="ECO:0000256" key="2">
    <source>
        <dbReference type="ARBA" id="ARBA00022723"/>
    </source>
</evidence>
<dbReference type="Gene3D" id="1.10.630.10">
    <property type="entry name" value="Cytochrome P450"/>
    <property type="match status" value="1"/>
</dbReference>
<gene>
    <name evidence="6" type="ORF">ZT3D7_G7284</name>
</gene>
<feature type="binding site" description="axial binding residue" evidence="4">
    <location>
        <position position="442"/>
    </location>
    <ligand>
        <name>heme</name>
        <dbReference type="ChEBI" id="CHEBI:30413"/>
    </ligand>
    <ligandPart>
        <name>Fe</name>
        <dbReference type="ChEBI" id="CHEBI:18248"/>
    </ligandPart>
</feature>
<evidence type="ECO:0000256" key="4">
    <source>
        <dbReference type="PIRSR" id="PIRSR602401-1"/>
    </source>
</evidence>
<dbReference type="InterPro" id="IPR050121">
    <property type="entry name" value="Cytochrome_P450_monoxygenase"/>
</dbReference>
<dbReference type="AlphaFoldDB" id="A0A1X7RY57"/>
<proteinExistence type="inferred from homology"/>
<dbReference type="GO" id="GO:0016705">
    <property type="term" value="F:oxidoreductase activity, acting on paired donors, with incorporation or reduction of molecular oxygen"/>
    <property type="evidence" value="ECO:0007669"/>
    <property type="project" value="InterPro"/>
</dbReference>
<evidence type="ECO:0000256" key="1">
    <source>
        <dbReference type="ARBA" id="ARBA00001971"/>
    </source>
</evidence>
<dbReference type="PRINTS" id="PR00463">
    <property type="entry name" value="EP450I"/>
</dbReference>
<keyword evidence="5" id="KW-0503">Monooxygenase</keyword>
<dbReference type="GO" id="GO:0004497">
    <property type="term" value="F:monooxygenase activity"/>
    <property type="evidence" value="ECO:0007669"/>
    <property type="project" value="UniProtKB-KW"/>
</dbReference>
<keyword evidence="7" id="KW-1185">Reference proteome</keyword>
<organism evidence="6 7">
    <name type="scientific">Zymoseptoria tritici (strain ST99CH_3D7)</name>
    <dbReference type="NCBI Taxonomy" id="1276538"/>
    <lineage>
        <taxon>Eukaryota</taxon>
        <taxon>Fungi</taxon>
        <taxon>Dikarya</taxon>
        <taxon>Ascomycota</taxon>
        <taxon>Pezizomycotina</taxon>
        <taxon>Dothideomycetes</taxon>
        <taxon>Dothideomycetidae</taxon>
        <taxon>Mycosphaerellales</taxon>
        <taxon>Mycosphaerellaceae</taxon>
        <taxon>Zymoseptoria</taxon>
    </lineage>
</organism>
<dbReference type="EMBL" id="LT853698">
    <property type="protein sequence ID" value="SMQ52131.1"/>
    <property type="molecule type" value="Genomic_DNA"/>
</dbReference>
<dbReference type="Proteomes" id="UP000215127">
    <property type="component" value="Chromosome 7"/>
</dbReference>
<dbReference type="GO" id="GO:0005506">
    <property type="term" value="F:iron ion binding"/>
    <property type="evidence" value="ECO:0007669"/>
    <property type="project" value="InterPro"/>
</dbReference>
<keyword evidence="3 4" id="KW-0408">Iron</keyword>
<evidence type="ECO:0000256" key="5">
    <source>
        <dbReference type="RuleBase" id="RU000461"/>
    </source>
</evidence>
<name>A0A1X7RY57_ZYMT9</name>
<keyword evidence="2 4" id="KW-0479">Metal-binding</keyword>
<dbReference type="PRINTS" id="PR00385">
    <property type="entry name" value="P450"/>
</dbReference>
<dbReference type="InterPro" id="IPR002401">
    <property type="entry name" value="Cyt_P450_E_grp-I"/>
</dbReference>